<comment type="caution">
    <text evidence="1">The sequence shown here is derived from an EMBL/GenBank/DDBJ whole genome shotgun (WGS) entry which is preliminary data.</text>
</comment>
<protein>
    <recommendedName>
        <fullName evidence="3">Spore germination protein GerPA/GerPF</fullName>
    </recommendedName>
</protein>
<dbReference type="RefSeq" id="WP_173730127.1">
    <property type="nucleotide sequence ID" value="NZ_JABTTE010000003.1"/>
</dbReference>
<dbReference type="AlphaFoldDB" id="A0A8J8GFN3"/>
<evidence type="ECO:0000313" key="1">
    <source>
        <dbReference type="EMBL" id="NSL50923.1"/>
    </source>
</evidence>
<dbReference type="EMBL" id="JABTTE010000003">
    <property type="protein sequence ID" value="NSL50923.1"/>
    <property type="molecule type" value="Genomic_DNA"/>
</dbReference>
<evidence type="ECO:0000313" key="2">
    <source>
        <dbReference type="Proteomes" id="UP000625804"/>
    </source>
</evidence>
<proteinExistence type="predicted"/>
<reference evidence="1" key="1">
    <citation type="submission" date="2020-06" db="EMBL/GenBank/DDBJ databases">
        <title>A novel thermopfilic bacterium from Erzurum, Turkey.</title>
        <authorList>
            <person name="Adiguzel A."/>
            <person name="Ay H."/>
            <person name="Baltaci M.O."/>
        </authorList>
    </citation>
    <scope>NUCLEOTIDE SEQUENCE</scope>
    <source>
        <strain evidence="1">P2</strain>
    </source>
</reference>
<evidence type="ECO:0008006" key="3">
    <source>
        <dbReference type="Google" id="ProtNLM"/>
    </source>
</evidence>
<sequence>MAISINFVSIIINSQDTNATVSMGEVTQSGWNSHQKQNLGNGIYYGNTASPNNVINILDNDFIDMPVHDNDLVPTNQNQSL</sequence>
<organism evidence="1 2">
    <name type="scientific">Calidifontibacillus erzurumensis</name>
    <dbReference type="NCBI Taxonomy" id="2741433"/>
    <lineage>
        <taxon>Bacteria</taxon>
        <taxon>Bacillati</taxon>
        <taxon>Bacillota</taxon>
        <taxon>Bacilli</taxon>
        <taxon>Bacillales</taxon>
        <taxon>Bacillaceae</taxon>
        <taxon>Calidifontibacillus/Schinkia group</taxon>
        <taxon>Calidifontibacillus</taxon>
    </lineage>
</organism>
<keyword evidence="2" id="KW-1185">Reference proteome</keyword>
<accession>A0A8J8GFN3</accession>
<dbReference type="Proteomes" id="UP000625804">
    <property type="component" value="Unassembled WGS sequence"/>
</dbReference>
<gene>
    <name evidence="1" type="ORF">HR057_03975</name>
</gene>
<name>A0A8J8GFN3_9BACI</name>